<proteinExistence type="predicted"/>
<protein>
    <recommendedName>
        <fullName evidence="3">Nucleotide-binding universal stress protein, UspA family</fullName>
    </recommendedName>
</protein>
<dbReference type="EMBL" id="FXSZ01000005">
    <property type="protein sequence ID" value="SMO65942.1"/>
    <property type="molecule type" value="Genomic_DNA"/>
</dbReference>
<organism evidence="1 2">
    <name type="scientific">Solitalea koreensis</name>
    <dbReference type="NCBI Taxonomy" id="543615"/>
    <lineage>
        <taxon>Bacteria</taxon>
        <taxon>Pseudomonadati</taxon>
        <taxon>Bacteroidota</taxon>
        <taxon>Sphingobacteriia</taxon>
        <taxon>Sphingobacteriales</taxon>
        <taxon>Sphingobacteriaceae</taxon>
        <taxon>Solitalea</taxon>
    </lineage>
</organism>
<reference evidence="1 2" key="1">
    <citation type="submission" date="2017-05" db="EMBL/GenBank/DDBJ databases">
        <authorList>
            <person name="Varghese N."/>
            <person name="Submissions S."/>
        </authorList>
    </citation>
    <scope>NUCLEOTIDE SEQUENCE [LARGE SCALE GENOMIC DNA]</scope>
    <source>
        <strain evidence="1 2">DSM 21342</strain>
    </source>
</reference>
<gene>
    <name evidence="1" type="ORF">SAMN06265350_105202</name>
</gene>
<sequence>MEKIIAAFDGLRFSDSTNRYAIDLAKQHRAHLVGVFLDDFTRRGYSVYETVLLKGVPVEKLKDFNEKDKESRVQSVAKFESACREAGLNYSVHHDANLAIRELLHESVFADLLVIDFHETFNNREEVPPTHFITDLLSDVQCPVLLVPNKYKSIEKLLLLYDGRPSSVYAIKMFSYLLPNLKHVETKVITVKSESVSHHVPDNKLVKEFMKRHFPNADYTVLNGYPETEIVQSLRTEGEHSLVVCGAYRRSAVSMFFNQSIADTLMREVKMPLFIAHNK</sequence>
<dbReference type="RefSeq" id="WP_142603819.1">
    <property type="nucleotide sequence ID" value="NZ_FXSZ01000005.1"/>
</dbReference>
<keyword evidence="2" id="KW-1185">Reference proteome</keyword>
<dbReference type="Proteomes" id="UP000315971">
    <property type="component" value="Unassembled WGS sequence"/>
</dbReference>
<evidence type="ECO:0008006" key="3">
    <source>
        <dbReference type="Google" id="ProtNLM"/>
    </source>
</evidence>
<name>A0A521D2R8_9SPHI</name>
<accession>A0A521D2R8</accession>
<evidence type="ECO:0000313" key="1">
    <source>
        <dbReference type="EMBL" id="SMO65942.1"/>
    </source>
</evidence>
<evidence type="ECO:0000313" key="2">
    <source>
        <dbReference type="Proteomes" id="UP000315971"/>
    </source>
</evidence>
<dbReference type="Gene3D" id="3.40.50.12370">
    <property type="match status" value="1"/>
</dbReference>
<dbReference type="AlphaFoldDB" id="A0A521D2R8"/>
<dbReference type="OrthoDB" id="641005at2"/>
<dbReference type="SUPFAM" id="SSF52402">
    <property type="entry name" value="Adenine nucleotide alpha hydrolases-like"/>
    <property type="match status" value="2"/>
</dbReference>